<evidence type="ECO:0000313" key="7">
    <source>
        <dbReference type="EMBL" id="NEK73812.1"/>
    </source>
</evidence>
<dbReference type="Pfam" id="PF04610">
    <property type="entry name" value="TrbL"/>
    <property type="match status" value="1"/>
</dbReference>
<feature type="transmembrane region" description="Helical" evidence="6">
    <location>
        <begin position="33"/>
        <end position="52"/>
    </location>
</feature>
<feature type="transmembrane region" description="Helical" evidence="6">
    <location>
        <begin position="274"/>
        <end position="294"/>
    </location>
</feature>
<evidence type="ECO:0000256" key="4">
    <source>
        <dbReference type="ARBA" id="ARBA00023136"/>
    </source>
</evidence>
<evidence type="ECO:0000256" key="3">
    <source>
        <dbReference type="ARBA" id="ARBA00022989"/>
    </source>
</evidence>
<feature type="compositionally biased region" description="Low complexity" evidence="5">
    <location>
        <begin position="427"/>
        <end position="438"/>
    </location>
</feature>
<protein>
    <submittedName>
        <fullName evidence="7">P-type conjugative transfer protein TrbL</fullName>
    </submittedName>
</protein>
<feature type="region of interest" description="Disordered" evidence="5">
    <location>
        <begin position="427"/>
        <end position="493"/>
    </location>
</feature>
<gene>
    <name evidence="7" type="primary">trbL</name>
    <name evidence="7" type="ORF">G3W62_13640</name>
</gene>
<evidence type="ECO:0000256" key="2">
    <source>
        <dbReference type="ARBA" id="ARBA00022692"/>
    </source>
</evidence>
<feature type="transmembrane region" description="Helical" evidence="6">
    <location>
        <begin position="238"/>
        <end position="262"/>
    </location>
</feature>
<keyword evidence="4 6" id="KW-0472">Membrane</keyword>
<comment type="subcellular location">
    <subcellularLocation>
        <location evidence="1">Membrane</location>
        <topology evidence="1">Multi-pass membrane protein</topology>
    </subcellularLocation>
</comment>
<proteinExistence type="predicted"/>
<reference evidence="7" key="1">
    <citation type="submission" date="2019-11" db="EMBL/GenBank/DDBJ databases">
        <title>Genome-resolved metagenomics to study the prevalence of co-infection and intraspecific heterogeneity among plant pathogen metapopulations.</title>
        <authorList>
            <person name="Newberry E."/>
            <person name="Bhandari R."/>
            <person name="Kemble J."/>
            <person name="Sikora E."/>
            <person name="Potnis N."/>
        </authorList>
    </citation>
    <scope>NUCLEOTIDE SEQUENCE</scope>
    <source>
        <strain evidence="7">Xe_Pep_Tuscaloosa_18b</strain>
    </source>
</reference>
<sequence>MNPTTTGFLTALLNNFVAVFSNGFGIITPRASAILGTLAAIEVALASLFWALRGEDFTAPFLRKLLRIGFFAFLVASWPTLTNGVASGLAQIGSLAGGGSGAPLVKDPSRILEQAMVVIKPIQDQITRIQEGPWYQKIAVLAVVIQYTIAELFVLAAFFVLALTCLLTQIEFALVAVLGLILVPWGVSNHTAFLAEKAIGAVIAQGVKLMVLSFIIAVYGGVLNTFTLSPAPSPMDTWLLAGSAFVMAIIAVHAPAVAGGLLSGSPSLTAGSAAGVAIGAGAAAIGAGVGVAALGRMGAASAAKTITAAGQIHGAGSAAAANSTGVGAAALSNPGVRGSVIGGLMAASTTPAGQAVAAGVQRAASTRLGQAAIKFGSAAAANIDRGLSAGASYAAAGVGEVGRMAAAPVTNAGAAVKDAWSQGVAQSGGVPAAAAPAPAATPTPSPERLEAGRQRFSDAATVAKATTTAIKGATTTSGGGSGNPTIAPTNDES</sequence>
<dbReference type="NCBIfam" id="TIGR02783">
    <property type="entry name" value="TrbL_P"/>
    <property type="match status" value="1"/>
</dbReference>
<name>A0A6B3KNT6_XANEU</name>
<dbReference type="GO" id="GO:0016020">
    <property type="term" value="C:membrane"/>
    <property type="evidence" value="ECO:0007669"/>
    <property type="project" value="UniProtKB-SubCell"/>
</dbReference>
<feature type="compositionally biased region" description="Low complexity" evidence="5">
    <location>
        <begin position="459"/>
        <end position="476"/>
    </location>
</feature>
<evidence type="ECO:0000256" key="1">
    <source>
        <dbReference type="ARBA" id="ARBA00004141"/>
    </source>
</evidence>
<dbReference type="EMBL" id="JAAGYV010000094">
    <property type="protein sequence ID" value="NEK73812.1"/>
    <property type="molecule type" value="Genomic_DNA"/>
</dbReference>
<dbReference type="RefSeq" id="WP_046935348.1">
    <property type="nucleotide sequence ID" value="NZ_CP170255.1"/>
</dbReference>
<dbReference type="InterPro" id="IPR007688">
    <property type="entry name" value="Conjugal_tfr_TrbL/VirB6"/>
</dbReference>
<feature type="transmembrane region" description="Helical" evidence="6">
    <location>
        <begin position="207"/>
        <end position="226"/>
    </location>
</feature>
<evidence type="ECO:0000256" key="5">
    <source>
        <dbReference type="SAM" id="MobiDB-lite"/>
    </source>
</evidence>
<organism evidence="7">
    <name type="scientific">Xanthomonas euvesicatoria</name>
    <dbReference type="NCBI Taxonomy" id="456327"/>
    <lineage>
        <taxon>Bacteria</taxon>
        <taxon>Pseudomonadati</taxon>
        <taxon>Pseudomonadota</taxon>
        <taxon>Gammaproteobacteria</taxon>
        <taxon>Lysobacterales</taxon>
        <taxon>Lysobacteraceae</taxon>
        <taxon>Xanthomonas</taxon>
    </lineage>
</organism>
<feature type="compositionally biased region" description="Polar residues" evidence="5">
    <location>
        <begin position="483"/>
        <end position="493"/>
    </location>
</feature>
<accession>A0A6B3KNT6</accession>
<dbReference type="InterPro" id="IPR014150">
    <property type="entry name" value="Conjugal_tfr_TrbL"/>
</dbReference>
<dbReference type="GO" id="GO:0030255">
    <property type="term" value="P:protein secretion by the type IV secretion system"/>
    <property type="evidence" value="ECO:0007669"/>
    <property type="project" value="InterPro"/>
</dbReference>
<feature type="transmembrane region" description="Helical" evidence="6">
    <location>
        <begin position="7"/>
        <end position="27"/>
    </location>
</feature>
<keyword evidence="3 6" id="KW-1133">Transmembrane helix</keyword>
<feature type="transmembrane region" description="Helical" evidence="6">
    <location>
        <begin position="170"/>
        <end position="187"/>
    </location>
</feature>
<feature type="transmembrane region" description="Helical" evidence="6">
    <location>
        <begin position="64"/>
        <end position="81"/>
    </location>
</feature>
<keyword evidence="2 6" id="KW-0812">Transmembrane</keyword>
<comment type="caution">
    <text evidence="7">The sequence shown here is derived from an EMBL/GenBank/DDBJ whole genome shotgun (WGS) entry which is preliminary data.</text>
</comment>
<dbReference type="AlphaFoldDB" id="A0A6B3KNT6"/>
<feature type="compositionally biased region" description="Basic and acidic residues" evidence="5">
    <location>
        <begin position="447"/>
        <end position="456"/>
    </location>
</feature>
<evidence type="ECO:0000256" key="6">
    <source>
        <dbReference type="SAM" id="Phobius"/>
    </source>
</evidence>
<feature type="transmembrane region" description="Helical" evidence="6">
    <location>
        <begin position="138"/>
        <end position="163"/>
    </location>
</feature>